<dbReference type="InterPro" id="IPR036250">
    <property type="entry name" value="AcylCo_DH-like_C"/>
</dbReference>
<dbReference type="Gene3D" id="2.40.110.10">
    <property type="entry name" value="Butyryl-CoA Dehydrogenase, subunit A, domain 2"/>
    <property type="match status" value="1"/>
</dbReference>
<evidence type="ECO:0000256" key="6">
    <source>
        <dbReference type="RuleBase" id="RU362125"/>
    </source>
</evidence>
<gene>
    <name evidence="10" type="ORF">SAMN04488518_103374</name>
</gene>
<dbReference type="EMBL" id="FOSK01000003">
    <property type="protein sequence ID" value="SFK27136.1"/>
    <property type="molecule type" value="Genomic_DNA"/>
</dbReference>
<comment type="caution">
    <text evidence="10">The sequence shown here is derived from an EMBL/GenBank/DDBJ whole genome shotgun (WGS) entry which is preliminary data.</text>
</comment>
<dbReference type="InterPro" id="IPR009075">
    <property type="entry name" value="AcylCo_DH/oxidase_C"/>
</dbReference>
<evidence type="ECO:0000313" key="10">
    <source>
        <dbReference type="EMBL" id="SFK27136.1"/>
    </source>
</evidence>
<protein>
    <submittedName>
        <fullName evidence="10">Acyl-CoA dehydrogenase</fullName>
    </submittedName>
</protein>
<dbReference type="PANTHER" id="PTHR48083">
    <property type="entry name" value="MEDIUM-CHAIN SPECIFIC ACYL-COA DEHYDROGENASE, MITOCHONDRIAL-RELATED"/>
    <property type="match status" value="1"/>
</dbReference>
<evidence type="ECO:0000256" key="4">
    <source>
        <dbReference type="ARBA" id="ARBA00022827"/>
    </source>
</evidence>
<dbReference type="PANTHER" id="PTHR48083:SF28">
    <property type="entry name" value="ACYL-COA DEHYDROGENASE FAMILY PROTEIN (AFU_ORTHOLOGUE AFUA_6G10880)-RELATED"/>
    <property type="match status" value="1"/>
</dbReference>
<keyword evidence="5 6" id="KW-0560">Oxidoreductase</keyword>
<comment type="similarity">
    <text evidence="2 6">Belongs to the acyl-CoA dehydrogenase family.</text>
</comment>
<dbReference type="Gene3D" id="1.10.540.10">
    <property type="entry name" value="Acyl-CoA dehydrogenase/oxidase, N-terminal domain"/>
    <property type="match status" value="1"/>
</dbReference>
<evidence type="ECO:0000256" key="3">
    <source>
        <dbReference type="ARBA" id="ARBA00022630"/>
    </source>
</evidence>
<dbReference type="InterPro" id="IPR013786">
    <property type="entry name" value="AcylCoA_DH/ox_N"/>
</dbReference>
<dbReference type="Proteomes" id="UP000199598">
    <property type="component" value="Unassembled WGS sequence"/>
</dbReference>
<keyword evidence="4 6" id="KW-0274">FAD</keyword>
<feature type="domain" description="Acyl-CoA dehydrogenase/oxidase C-terminal" evidence="7">
    <location>
        <begin position="240"/>
        <end position="388"/>
    </location>
</feature>
<organism evidence="10 11">
    <name type="scientific">Pseudovibrio ascidiaceicola</name>
    <dbReference type="NCBI Taxonomy" id="285279"/>
    <lineage>
        <taxon>Bacteria</taxon>
        <taxon>Pseudomonadati</taxon>
        <taxon>Pseudomonadota</taxon>
        <taxon>Alphaproteobacteria</taxon>
        <taxon>Hyphomicrobiales</taxon>
        <taxon>Stappiaceae</taxon>
        <taxon>Pseudovibrio</taxon>
    </lineage>
</organism>
<dbReference type="InterPro" id="IPR050741">
    <property type="entry name" value="Acyl-CoA_dehydrogenase"/>
</dbReference>
<dbReference type="Pfam" id="PF02770">
    <property type="entry name" value="Acyl-CoA_dh_M"/>
    <property type="match status" value="1"/>
</dbReference>
<dbReference type="InterPro" id="IPR046373">
    <property type="entry name" value="Acyl-CoA_Oxase/DH_mid-dom_sf"/>
</dbReference>
<keyword evidence="11" id="KW-1185">Reference proteome</keyword>
<evidence type="ECO:0000259" key="8">
    <source>
        <dbReference type="Pfam" id="PF02770"/>
    </source>
</evidence>
<feature type="domain" description="Acyl-CoA oxidase/dehydrogenase middle" evidence="8">
    <location>
        <begin position="135"/>
        <end position="228"/>
    </location>
</feature>
<evidence type="ECO:0000256" key="5">
    <source>
        <dbReference type="ARBA" id="ARBA00023002"/>
    </source>
</evidence>
<feature type="domain" description="Acyl-CoA dehydrogenase/oxidase N-terminal" evidence="9">
    <location>
        <begin position="19"/>
        <end position="131"/>
    </location>
</feature>
<evidence type="ECO:0000256" key="2">
    <source>
        <dbReference type="ARBA" id="ARBA00009347"/>
    </source>
</evidence>
<evidence type="ECO:0000256" key="1">
    <source>
        <dbReference type="ARBA" id="ARBA00001974"/>
    </source>
</evidence>
<keyword evidence="3 6" id="KW-0285">Flavoprotein</keyword>
<accession>A0A1I3Y7E9</accession>
<comment type="cofactor">
    <cofactor evidence="1 6">
        <name>FAD</name>
        <dbReference type="ChEBI" id="CHEBI:57692"/>
    </cofactor>
</comment>
<proteinExistence type="inferred from homology"/>
<dbReference type="RefSeq" id="WP_093518470.1">
    <property type="nucleotide sequence ID" value="NZ_FOSK01000003.1"/>
</dbReference>
<dbReference type="InterPro" id="IPR006091">
    <property type="entry name" value="Acyl-CoA_Oxase/DH_mid-dom"/>
</dbReference>
<dbReference type="InterPro" id="IPR037069">
    <property type="entry name" value="AcylCoA_DH/ox_N_sf"/>
</dbReference>
<evidence type="ECO:0000313" key="11">
    <source>
        <dbReference type="Proteomes" id="UP000199598"/>
    </source>
</evidence>
<evidence type="ECO:0000259" key="7">
    <source>
        <dbReference type="Pfam" id="PF00441"/>
    </source>
</evidence>
<name>A0A1I3Y7E9_9HYPH</name>
<dbReference type="Pfam" id="PF02771">
    <property type="entry name" value="Acyl-CoA_dh_N"/>
    <property type="match status" value="1"/>
</dbReference>
<dbReference type="SUPFAM" id="SSF47203">
    <property type="entry name" value="Acyl-CoA dehydrogenase C-terminal domain-like"/>
    <property type="match status" value="1"/>
</dbReference>
<dbReference type="InterPro" id="IPR009100">
    <property type="entry name" value="AcylCoA_DH/oxidase_NM_dom_sf"/>
</dbReference>
<dbReference type="Gene3D" id="1.20.140.10">
    <property type="entry name" value="Butyryl-CoA Dehydrogenase, subunit A, domain 3"/>
    <property type="match status" value="1"/>
</dbReference>
<dbReference type="SUPFAM" id="SSF56645">
    <property type="entry name" value="Acyl-CoA dehydrogenase NM domain-like"/>
    <property type="match status" value="1"/>
</dbReference>
<dbReference type="Pfam" id="PF00441">
    <property type="entry name" value="Acyl-CoA_dh_1"/>
    <property type="match status" value="1"/>
</dbReference>
<evidence type="ECO:0000259" key="9">
    <source>
        <dbReference type="Pfam" id="PF02771"/>
    </source>
</evidence>
<reference evidence="10 11" key="1">
    <citation type="submission" date="2016-10" db="EMBL/GenBank/DDBJ databases">
        <authorList>
            <person name="Varghese N."/>
            <person name="Submissions S."/>
        </authorList>
    </citation>
    <scope>NUCLEOTIDE SEQUENCE [LARGE SCALE GENOMIC DNA]</scope>
    <source>
        <strain evidence="10 11">DSM 16392</strain>
    </source>
</reference>
<sequence>MMSLSLPDFGLKRKSTMFNEEHEAFRDVLSRFIAKEISPYVSLWDEANEFPRELYKKAADVGLLGIMFPEEYGGTGIDYPLSYLSAVELGRAGSGGINAGLMSHTIGTPPIAHLGSDELKARVIPAVLAGEKISALAITEPGGGSDVQNLKTVARRENGHYVLNGEKTFITSGMRADYYTVAVRTGDTGMGGISLMLVEKGMEGFTQTPLHKMGWWASDTATLHFDNVKVPVENLIGGENAGFMGIMMNFNNERLFLASACYGHMLGVFEEALDWAKQRETFGKPLIYRQVIRHKFVDMAMKMQAVRAVLEELAQRLQLGESPITEICMAKNLATSTLEYVANECLQILGGAGYMRGTKVERIYRETKVMTIGGGSSEIMKDLASRQMGI</sequence>